<organism evidence="5 6">
    <name type="scientific">Sphingobium xenophagum</name>
    <dbReference type="NCBI Taxonomy" id="121428"/>
    <lineage>
        <taxon>Bacteria</taxon>
        <taxon>Pseudomonadati</taxon>
        <taxon>Pseudomonadota</taxon>
        <taxon>Alphaproteobacteria</taxon>
        <taxon>Sphingomonadales</taxon>
        <taxon>Sphingomonadaceae</taxon>
        <taxon>Sphingobium</taxon>
    </lineage>
</organism>
<keyword evidence="2 3" id="KW-0418">Kinase</keyword>
<evidence type="ECO:0000256" key="1">
    <source>
        <dbReference type="ARBA" id="ARBA00022679"/>
    </source>
</evidence>
<keyword evidence="3" id="KW-0547">Nucleotide-binding</keyword>
<dbReference type="Gene3D" id="3.40.367.20">
    <property type="match status" value="1"/>
</dbReference>
<dbReference type="InterPro" id="IPR043129">
    <property type="entry name" value="ATPase_NBD"/>
</dbReference>
<comment type="similarity">
    <text evidence="3 4">Belongs to the bacterial glucokinase family.</text>
</comment>
<dbReference type="InterPro" id="IPR050201">
    <property type="entry name" value="Bacterial_glucokinase"/>
</dbReference>
<name>A0ABU1WW46_SPHXE</name>
<evidence type="ECO:0000256" key="2">
    <source>
        <dbReference type="ARBA" id="ARBA00022777"/>
    </source>
</evidence>
<comment type="caution">
    <text evidence="5">The sequence shown here is derived from an EMBL/GenBank/DDBJ whole genome shotgun (WGS) entry which is preliminary data.</text>
</comment>
<evidence type="ECO:0000313" key="5">
    <source>
        <dbReference type="EMBL" id="MDR7153536.1"/>
    </source>
</evidence>
<accession>A0ABU1WW46</accession>
<dbReference type="InterPro" id="IPR003836">
    <property type="entry name" value="Glucokinase"/>
</dbReference>
<dbReference type="SUPFAM" id="SSF53067">
    <property type="entry name" value="Actin-like ATPase domain"/>
    <property type="match status" value="1"/>
</dbReference>
<comment type="subcellular location">
    <subcellularLocation>
        <location evidence="3">Cytoplasm</location>
    </subcellularLocation>
</comment>
<dbReference type="PANTHER" id="PTHR47690">
    <property type="entry name" value="GLUCOKINASE"/>
    <property type="match status" value="1"/>
</dbReference>
<dbReference type="NCBIfam" id="TIGR00749">
    <property type="entry name" value="glk"/>
    <property type="match status" value="1"/>
</dbReference>
<dbReference type="PANTHER" id="PTHR47690:SF1">
    <property type="entry name" value="GLUCOKINASE"/>
    <property type="match status" value="1"/>
</dbReference>
<dbReference type="EMBL" id="JAVDWV010000002">
    <property type="protein sequence ID" value="MDR7153536.1"/>
    <property type="molecule type" value="Genomic_DNA"/>
</dbReference>
<dbReference type="Pfam" id="PF02685">
    <property type="entry name" value="Glucokinase"/>
    <property type="match status" value="1"/>
</dbReference>
<reference evidence="5 6" key="1">
    <citation type="submission" date="2023-07" db="EMBL/GenBank/DDBJ databases">
        <title>Sorghum-associated microbial communities from plants grown in Nebraska, USA.</title>
        <authorList>
            <person name="Schachtman D."/>
        </authorList>
    </citation>
    <scope>NUCLEOTIDE SEQUENCE [LARGE SCALE GENOMIC DNA]</scope>
    <source>
        <strain evidence="5 6">4256</strain>
    </source>
</reference>
<evidence type="ECO:0000256" key="3">
    <source>
        <dbReference type="HAMAP-Rule" id="MF_00524"/>
    </source>
</evidence>
<evidence type="ECO:0000313" key="6">
    <source>
        <dbReference type="Proteomes" id="UP001267638"/>
    </source>
</evidence>
<dbReference type="GO" id="GO:0004340">
    <property type="term" value="F:glucokinase activity"/>
    <property type="evidence" value="ECO:0007669"/>
    <property type="project" value="UniProtKB-EC"/>
</dbReference>
<dbReference type="RefSeq" id="WP_310221514.1">
    <property type="nucleotide sequence ID" value="NZ_JAVDWV010000002.1"/>
</dbReference>
<protein>
    <recommendedName>
        <fullName evidence="3">Glucokinase</fullName>
        <ecNumber evidence="3">2.7.1.2</ecNumber>
    </recommendedName>
    <alternativeName>
        <fullName evidence="3">Glucose kinase</fullName>
    </alternativeName>
</protein>
<keyword evidence="3" id="KW-0324">Glycolysis</keyword>
<sequence length="326" mass="35349">MTDIIAADIGGTNARFARASLDDRGVPTLGTVRKYKVADYPSLQSCWQAFVDDETAADPTPLPDAAAIAFATAIGRDVIKLTNSNWVIRADTLAEDLGVSHVRLVNDFEAVAHAVSRLPDENLPLLFGEDRPFPRDGGVTILGPGTGLGVAMIAYDEGHPHVIATEGGHLDFAPLDHMEEKILSYLRDKFLRVSTERIVSGPGLNYIYKAMATIGHDRVMLMEDPELWQSALDGTDPFARAALERFCLCYGSVAGDLALAHGPHAVVLAGGLTQRMRDFLPHSGFHTRFKAKGRFESLMASVPIRLAVHDEIGLFGAAAAFREMKK</sequence>
<feature type="binding site" evidence="3">
    <location>
        <begin position="7"/>
        <end position="12"/>
    </location>
    <ligand>
        <name>ATP</name>
        <dbReference type="ChEBI" id="CHEBI:30616"/>
    </ligand>
</feature>
<keyword evidence="3" id="KW-0067">ATP-binding</keyword>
<dbReference type="CDD" id="cd24008">
    <property type="entry name" value="ASKHA_NBD_GLK"/>
    <property type="match status" value="1"/>
</dbReference>
<proteinExistence type="inferred from homology"/>
<dbReference type="Gene3D" id="3.30.420.40">
    <property type="match status" value="1"/>
</dbReference>
<keyword evidence="1 3" id="KW-0808">Transferase</keyword>
<keyword evidence="6" id="KW-1185">Reference proteome</keyword>
<gene>
    <name evidence="3" type="primary">glk</name>
    <name evidence="5" type="ORF">J2W40_000333</name>
</gene>
<dbReference type="Proteomes" id="UP001267638">
    <property type="component" value="Unassembled WGS sequence"/>
</dbReference>
<dbReference type="HAMAP" id="MF_00524">
    <property type="entry name" value="Glucokinase"/>
    <property type="match status" value="1"/>
</dbReference>
<comment type="catalytic activity">
    <reaction evidence="3">
        <text>D-glucose + ATP = D-glucose 6-phosphate + ADP + H(+)</text>
        <dbReference type="Rhea" id="RHEA:17825"/>
        <dbReference type="ChEBI" id="CHEBI:4167"/>
        <dbReference type="ChEBI" id="CHEBI:15378"/>
        <dbReference type="ChEBI" id="CHEBI:30616"/>
        <dbReference type="ChEBI" id="CHEBI:61548"/>
        <dbReference type="ChEBI" id="CHEBI:456216"/>
        <dbReference type="EC" id="2.7.1.2"/>
    </reaction>
</comment>
<keyword evidence="3" id="KW-0963">Cytoplasm</keyword>
<dbReference type="EC" id="2.7.1.2" evidence="3"/>
<evidence type="ECO:0000256" key="4">
    <source>
        <dbReference type="RuleBase" id="RU004046"/>
    </source>
</evidence>